<protein>
    <submittedName>
        <fullName evidence="1">Uncharacterized protein</fullName>
    </submittedName>
</protein>
<evidence type="ECO:0000313" key="1">
    <source>
        <dbReference type="EMBL" id="BAK35790.1"/>
    </source>
</evidence>
<dbReference type="STRING" id="1032480.MLP_27760"/>
<dbReference type="AlphaFoldDB" id="F5XIC1"/>
<dbReference type="KEGG" id="mph:MLP_27760"/>
<dbReference type="Proteomes" id="UP000007947">
    <property type="component" value="Chromosome"/>
</dbReference>
<evidence type="ECO:0000313" key="2">
    <source>
        <dbReference type="Proteomes" id="UP000007947"/>
    </source>
</evidence>
<gene>
    <name evidence="1" type="ordered locus">MLP_27760</name>
</gene>
<proteinExistence type="predicted"/>
<accession>F5XIC1</accession>
<organism evidence="1 2">
    <name type="scientific">Microlunatus phosphovorus (strain ATCC 700054 / DSM 10555 / JCM 9379 / NBRC 101784 / NCIMB 13414 / VKM Ac-1990 / NM-1)</name>
    <dbReference type="NCBI Taxonomy" id="1032480"/>
    <lineage>
        <taxon>Bacteria</taxon>
        <taxon>Bacillati</taxon>
        <taxon>Actinomycetota</taxon>
        <taxon>Actinomycetes</taxon>
        <taxon>Propionibacteriales</taxon>
        <taxon>Propionibacteriaceae</taxon>
        <taxon>Microlunatus</taxon>
    </lineage>
</organism>
<name>F5XIC1_MICPN</name>
<reference evidence="1 2" key="1">
    <citation type="submission" date="2011-05" db="EMBL/GenBank/DDBJ databases">
        <title>Whole genome sequence of Microlunatus phosphovorus NM-1.</title>
        <authorList>
            <person name="Hosoyama A."/>
            <person name="Sasaki K."/>
            <person name="Harada T."/>
            <person name="Igarashi R."/>
            <person name="Kawakoshi A."/>
            <person name="Sasagawa M."/>
            <person name="Fukada J."/>
            <person name="Nakamura S."/>
            <person name="Katano Y."/>
            <person name="Hanada S."/>
            <person name="Kamagata Y."/>
            <person name="Nakamura N."/>
            <person name="Yamazaki S."/>
            <person name="Fujita N."/>
        </authorList>
    </citation>
    <scope>NUCLEOTIDE SEQUENCE [LARGE SCALE GENOMIC DNA]</scope>
    <source>
        <strain evidence="2">ATCC 700054 / DSM 10555 / JCM 9379 / NBRC 101784 / NCIMB 13414 / VKM Ac-1990 / NM-1</strain>
    </source>
</reference>
<sequence length="59" mass="6004">MLGVGQNMFEVTIPAGAVGKGDTFVMSASVVPIENGVTASVEFDIAHGPVKPCRVVDAS</sequence>
<dbReference type="EMBL" id="AP012204">
    <property type="protein sequence ID" value="BAK35790.1"/>
    <property type="molecule type" value="Genomic_DNA"/>
</dbReference>
<keyword evidence="2" id="KW-1185">Reference proteome</keyword>
<dbReference type="HOGENOM" id="CLU_2955431_0_0_11"/>